<feature type="domain" description="Pyrrolo-quinoline quinone repeat" evidence="2">
    <location>
        <begin position="402"/>
        <end position="528"/>
    </location>
</feature>
<accession>A0ABN6T6Z2</accession>
<feature type="chain" id="PRO_5045472295" description="Pyrrolo-quinoline quinone repeat domain-containing protein" evidence="1">
    <location>
        <begin position="22"/>
        <end position="529"/>
    </location>
</feature>
<dbReference type="Proteomes" id="UP001163336">
    <property type="component" value="Chromosome"/>
</dbReference>
<evidence type="ECO:0000259" key="2">
    <source>
        <dbReference type="Pfam" id="PF13360"/>
    </source>
</evidence>
<feature type="domain" description="Pyrrolo-quinoline quinone repeat" evidence="2">
    <location>
        <begin position="176"/>
        <end position="265"/>
    </location>
</feature>
<dbReference type="SMART" id="SM00564">
    <property type="entry name" value="PQQ"/>
    <property type="match status" value="5"/>
</dbReference>
<reference evidence="3" key="1">
    <citation type="submission" date="2022-11" db="EMBL/GenBank/DDBJ databases">
        <title>Isolation and characterization of PLA-degrading bacterium Massilia sp. from Antarctic soil.</title>
        <authorList>
            <person name="Sato K."/>
            <person name="Gomez-Fuentes C."/>
            <person name="Ahmad S.A."/>
            <person name="Zulkharnain A."/>
        </authorList>
    </citation>
    <scope>NUCLEOTIDE SEQUENCE</scope>
    <source>
        <strain evidence="3">N-3</strain>
    </source>
</reference>
<dbReference type="SUPFAM" id="SSF50998">
    <property type="entry name" value="Quinoprotein alcohol dehydrogenase-like"/>
    <property type="match status" value="2"/>
</dbReference>
<gene>
    <name evidence="3" type="ORF">MasN3_09000</name>
</gene>
<feature type="signal peptide" evidence="1">
    <location>
        <begin position="1"/>
        <end position="21"/>
    </location>
</feature>
<dbReference type="RefSeq" id="WP_281912692.1">
    <property type="nucleotide sequence ID" value="NZ_AP026966.1"/>
</dbReference>
<protein>
    <recommendedName>
        <fullName evidence="2">Pyrrolo-quinoline quinone repeat domain-containing protein</fullName>
    </recommendedName>
</protein>
<evidence type="ECO:0000256" key="1">
    <source>
        <dbReference type="SAM" id="SignalP"/>
    </source>
</evidence>
<dbReference type="PROSITE" id="PS51257">
    <property type="entry name" value="PROKAR_LIPOPROTEIN"/>
    <property type="match status" value="1"/>
</dbReference>
<dbReference type="Gene3D" id="2.130.10.10">
    <property type="entry name" value="YVTN repeat-like/Quinoprotein amine dehydrogenase"/>
    <property type="match status" value="2"/>
</dbReference>
<dbReference type="InterPro" id="IPR015943">
    <property type="entry name" value="WD40/YVTN_repeat-like_dom_sf"/>
</dbReference>
<dbReference type="InterPro" id="IPR011047">
    <property type="entry name" value="Quinoprotein_ADH-like_sf"/>
</dbReference>
<keyword evidence="1" id="KW-0732">Signal</keyword>
<dbReference type="Pfam" id="PF13360">
    <property type="entry name" value="PQQ_2"/>
    <property type="match status" value="2"/>
</dbReference>
<dbReference type="PANTHER" id="PTHR34512">
    <property type="entry name" value="CELL SURFACE PROTEIN"/>
    <property type="match status" value="1"/>
</dbReference>
<name>A0ABN6T6Z2_9BURK</name>
<dbReference type="InterPro" id="IPR002372">
    <property type="entry name" value="PQQ_rpt_dom"/>
</dbReference>
<dbReference type="PANTHER" id="PTHR34512:SF30">
    <property type="entry name" value="OUTER MEMBRANE PROTEIN ASSEMBLY FACTOR BAMB"/>
    <property type="match status" value="1"/>
</dbReference>
<sequence length="529" mass="55667">MSLRLPCLVSCLALSLLSACGGGGGSSAPPAPPQPSVSLTLSSAPLSRDLAAGDEVGVTVEGGWNGQHLDGPVYLSVRDGAGRFTQPQAQAASGNSFSFALSTLPDLATGSHAGSIEVRACKDPACAVTWPGTATLAYTLRVSAVGDWEMHQRDAAHTGYVPVTLNPARFARAWEWKRAAGSEPIGGINPVVAAGGKVFVTTDVYFGEGLVLALNEKDGSEAWRRSLGQVPAFGPPAVSGGRVYAAVTGHEQTALWSFDAAGGEVRAKSGFSGQWPHVMAPTVFRDQVLTGAGYFGGETYAFSATTGARNWVHQAGGAWDMWAPAADETYVYHHNGLALYLIERATGATAAKIDDPMGNSSGYAYHGAPLLGSKRNAISFAGGAFSGRASSNVEQYEQRVLSSFDLEARRYGWSSASAYLTVPALAEGVLYAGRNQPAVLDAMDEASGKVLWNWFPPESGETLHRNIIVTRNLLFVSTDRAVYAIDLATKKTVWRHPEPGMLALSAGRTLYIATGATESDGRLVAIRLK</sequence>
<keyword evidence="4" id="KW-1185">Reference proteome</keyword>
<organism evidence="3 4">
    <name type="scientific">Massilia varians</name>
    <dbReference type="NCBI Taxonomy" id="457921"/>
    <lineage>
        <taxon>Bacteria</taxon>
        <taxon>Pseudomonadati</taxon>
        <taxon>Pseudomonadota</taxon>
        <taxon>Betaproteobacteria</taxon>
        <taxon>Burkholderiales</taxon>
        <taxon>Oxalobacteraceae</taxon>
        <taxon>Telluria group</taxon>
        <taxon>Massilia</taxon>
    </lineage>
</organism>
<evidence type="ECO:0000313" key="3">
    <source>
        <dbReference type="EMBL" id="BDT57406.1"/>
    </source>
</evidence>
<dbReference type="InterPro" id="IPR018391">
    <property type="entry name" value="PQQ_b-propeller_rpt"/>
</dbReference>
<dbReference type="EMBL" id="AP026966">
    <property type="protein sequence ID" value="BDT57406.1"/>
    <property type="molecule type" value="Genomic_DNA"/>
</dbReference>
<proteinExistence type="predicted"/>
<evidence type="ECO:0000313" key="4">
    <source>
        <dbReference type="Proteomes" id="UP001163336"/>
    </source>
</evidence>